<keyword evidence="2" id="KW-1185">Reference proteome</keyword>
<sequence>KTQNDYLCQWVEHRNEYLDALLAMEAPPNPRKCSICDGDRIYRCLGCFSQPLFCMQCCRKQHYMLPFHQIKQWTGTFFEDSSLCLVCICNKSQFSRKADEFMWVWCFI</sequence>
<dbReference type="Proteomes" id="UP000054538">
    <property type="component" value="Unassembled WGS sequence"/>
</dbReference>
<name>A0A0D0CFT8_9AGAM</name>
<gene>
    <name evidence="1" type="ORF">PAXRUDRAFT_176271</name>
</gene>
<dbReference type="AlphaFoldDB" id="A0A0D0CFT8"/>
<evidence type="ECO:0008006" key="3">
    <source>
        <dbReference type="Google" id="ProtNLM"/>
    </source>
</evidence>
<evidence type="ECO:0000313" key="2">
    <source>
        <dbReference type="Proteomes" id="UP000054538"/>
    </source>
</evidence>
<reference evidence="2" key="2">
    <citation type="submission" date="2015-01" db="EMBL/GenBank/DDBJ databases">
        <title>Evolutionary Origins and Diversification of the Mycorrhizal Mutualists.</title>
        <authorList>
            <consortium name="DOE Joint Genome Institute"/>
            <consortium name="Mycorrhizal Genomics Consortium"/>
            <person name="Kohler A."/>
            <person name="Kuo A."/>
            <person name="Nagy L.G."/>
            <person name="Floudas D."/>
            <person name="Copeland A."/>
            <person name="Barry K.W."/>
            <person name="Cichocki N."/>
            <person name="Veneault-Fourrey C."/>
            <person name="LaButti K."/>
            <person name="Lindquist E.A."/>
            <person name="Lipzen A."/>
            <person name="Lundell T."/>
            <person name="Morin E."/>
            <person name="Murat C."/>
            <person name="Riley R."/>
            <person name="Ohm R."/>
            <person name="Sun H."/>
            <person name="Tunlid A."/>
            <person name="Henrissat B."/>
            <person name="Grigoriev I.V."/>
            <person name="Hibbett D.S."/>
            <person name="Martin F."/>
        </authorList>
    </citation>
    <scope>NUCLEOTIDE SEQUENCE [LARGE SCALE GENOMIC DNA]</scope>
    <source>
        <strain evidence="2">Ve08.2h10</strain>
    </source>
</reference>
<dbReference type="OrthoDB" id="3004525at2759"/>
<evidence type="ECO:0000313" key="1">
    <source>
        <dbReference type="EMBL" id="KIK74258.1"/>
    </source>
</evidence>
<dbReference type="SUPFAM" id="SSF57845">
    <property type="entry name" value="B-box zinc-binding domain"/>
    <property type="match status" value="1"/>
</dbReference>
<accession>A0A0D0CFT8</accession>
<reference evidence="1 2" key="1">
    <citation type="submission" date="2014-04" db="EMBL/GenBank/DDBJ databases">
        <authorList>
            <consortium name="DOE Joint Genome Institute"/>
            <person name="Kuo A."/>
            <person name="Kohler A."/>
            <person name="Jargeat P."/>
            <person name="Nagy L.G."/>
            <person name="Floudas D."/>
            <person name="Copeland A."/>
            <person name="Barry K.W."/>
            <person name="Cichocki N."/>
            <person name="Veneault-Fourrey C."/>
            <person name="LaButti K."/>
            <person name="Lindquist E.A."/>
            <person name="Lipzen A."/>
            <person name="Lundell T."/>
            <person name="Morin E."/>
            <person name="Murat C."/>
            <person name="Sun H."/>
            <person name="Tunlid A."/>
            <person name="Henrissat B."/>
            <person name="Grigoriev I.V."/>
            <person name="Hibbett D.S."/>
            <person name="Martin F."/>
            <person name="Nordberg H.P."/>
            <person name="Cantor M.N."/>
            <person name="Hua S.X."/>
        </authorList>
    </citation>
    <scope>NUCLEOTIDE SEQUENCE [LARGE SCALE GENOMIC DNA]</scope>
    <source>
        <strain evidence="1 2">Ve08.2h10</strain>
    </source>
</reference>
<dbReference type="HOGENOM" id="CLU_161759_2_0_1"/>
<feature type="non-terminal residue" evidence="1">
    <location>
        <position position="1"/>
    </location>
</feature>
<organism evidence="1 2">
    <name type="scientific">Paxillus rubicundulus Ve08.2h10</name>
    <dbReference type="NCBI Taxonomy" id="930991"/>
    <lineage>
        <taxon>Eukaryota</taxon>
        <taxon>Fungi</taxon>
        <taxon>Dikarya</taxon>
        <taxon>Basidiomycota</taxon>
        <taxon>Agaricomycotina</taxon>
        <taxon>Agaricomycetes</taxon>
        <taxon>Agaricomycetidae</taxon>
        <taxon>Boletales</taxon>
        <taxon>Paxilineae</taxon>
        <taxon>Paxillaceae</taxon>
        <taxon>Paxillus</taxon>
    </lineage>
</organism>
<protein>
    <recommendedName>
        <fullName evidence="3">CxC2-like cysteine cluster KDZ transposase-associated domain-containing protein</fullName>
    </recommendedName>
</protein>
<dbReference type="EMBL" id="KN829024">
    <property type="protein sequence ID" value="KIK74258.1"/>
    <property type="molecule type" value="Genomic_DNA"/>
</dbReference>
<proteinExistence type="predicted"/>
<dbReference type="InParanoid" id="A0A0D0CFT8"/>